<dbReference type="Pfam" id="PF01938">
    <property type="entry name" value="TRAM"/>
    <property type="match status" value="1"/>
</dbReference>
<dbReference type="PROSITE" id="PS50926">
    <property type="entry name" value="TRAM"/>
    <property type="match status" value="1"/>
</dbReference>
<dbReference type="InterPro" id="IPR010280">
    <property type="entry name" value="U5_MeTrfase_fam"/>
</dbReference>
<keyword evidence="3 5" id="KW-0949">S-adenosyl-L-methionine</keyword>
<feature type="binding site" evidence="5">
    <location>
        <position position="349"/>
    </location>
    <ligand>
        <name>S-adenosyl-L-methionine</name>
        <dbReference type="ChEBI" id="CHEBI:59789"/>
    </ligand>
</feature>
<protein>
    <submittedName>
        <fullName evidence="8">23S rRNA (Uracil1939-C5)-methyltransferase</fullName>
    </submittedName>
    <submittedName>
        <fullName evidence="7">Class I SAM-dependent RNA methyltransferase</fullName>
    </submittedName>
</protein>
<evidence type="ECO:0000259" key="6">
    <source>
        <dbReference type="PROSITE" id="PS50926"/>
    </source>
</evidence>
<dbReference type="InterPro" id="IPR012340">
    <property type="entry name" value="NA-bd_OB-fold"/>
</dbReference>
<evidence type="ECO:0000313" key="9">
    <source>
        <dbReference type="Proteomes" id="UP000254958"/>
    </source>
</evidence>
<feature type="binding site" evidence="5">
    <location>
        <position position="254"/>
    </location>
    <ligand>
        <name>S-adenosyl-L-methionine</name>
        <dbReference type="ChEBI" id="CHEBI:59789"/>
    </ligand>
</feature>
<feature type="domain" description="TRAM" evidence="6">
    <location>
        <begin position="1"/>
        <end position="55"/>
    </location>
</feature>
<sequence length="426" mass="45555">MNTEIEISALGADGDGLARMPNGDPLFVPGALPGEHVRIEPFDARSAHLLSVLRPSPDRVEPPCPLFGQCGGCAIQHLSLPAALAWKSETVVHALERAGFAEPLVTARFQSPPASRRRVDLAIRRRPDGVAIGLHARRGEVVDLTTCPILTPALFALLPALREVTRSLGALRQNGDVLINLLDSGPDLLLATDGPLEPSDRAKLAEFARSQRIPRIAWRRVGSTDTPETAAQTGPVHHLFSGVSVAPPSGAFLQPSREGEAAIIAAVLAALPRKLARRDAIIELYAGCGTLSFALSEKARVMAFEGHTDAVAAMRRATSGTRVVAEQRDLNRQPIMARQIAEASAIVLDPPYMGAGAQMAQIIDGKPARIIYVSCNPQALTRDTTGLKAAGYRLDGVTVIDQFLWSTEVEAVCVFSAPPAPRRRPR</sequence>
<keyword evidence="9" id="KW-1185">Reference proteome</keyword>
<comment type="similarity">
    <text evidence="5">Belongs to the class I-like SAM-binding methyltransferase superfamily. RNA M5U methyltransferase family.</text>
</comment>
<dbReference type="SUPFAM" id="SSF50249">
    <property type="entry name" value="Nucleic acid-binding proteins"/>
    <property type="match status" value="1"/>
</dbReference>
<dbReference type="PROSITE" id="PS51687">
    <property type="entry name" value="SAM_MT_RNA_M5U"/>
    <property type="match status" value="1"/>
</dbReference>
<proteinExistence type="inferred from homology"/>
<evidence type="ECO:0000256" key="2">
    <source>
        <dbReference type="ARBA" id="ARBA00022679"/>
    </source>
</evidence>
<name>A0A370G867_GLULI</name>
<feature type="binding site" evidence="5">
    <location>
        <position position="285"/>
    </location>
    <ligand>
        <name>S-adenosyl-L-methionine</name>
        <dbReference type="ChEBI" id="CHEBI:59789"/>
    </ligand>
</feature>
<reference evidence="8 9" key="1">
    <citation type="submission" date="2018-07" db="EMBL/GenBank/DDBJ databases">
        <title>Genomic Encyclopedia of Type Strains, Phase IV (KMG-IV): sequencing the most valuable type-strain genomes for metagenomic binning, comparative biology and taxonomic classification.</title>
        <authorList>
            <person name="Goeker M."/>
        </authorList>
    </citation>
    <scope>NUCLEOTIDE SEQUENCE [LARGE SCALE GENOMIC DNA]</scope>
    <source>
        <strain evidence="8 9">DSM 5603</strain>
    </source>
</reference>
<evidence type="ECO:0000256" key="4">
    <source>
        <dbReference type="ARBA" id="ARBA00023014"/>
    </source>
</evidence>
<dbReference type="EMBL" id="JABEQI010000004">
    <property type="protein sequence ID" value="MBB2186546.1"/>
    <property type="molecule type" value="Genomic_DNA"/>
</dbReference>
<dbReference type="Gene3D" id="3.40.50.150">
    <property type="entry name" value="Vaccinia Virus protein VP39"/>
    <property type="match status" value="1"/>
</dbReference>
<dbReference type="GO" id="GO:0051536">
    <property type="term" value="F:iron-sulfur cluster binding"/>
    <property type="evidence" value="ECO:0007669"/>
    <property type="project" value="UniProtKB-KW"/>
</dbReference>
<keyword evidence="4" id="KW-0411">Iron-sulfur</keyword>
<dbReference type="Proteomes" id="UP000562982">
    <property type="component" value="Unassembled WGS sequence"/>
</dbReference>
<keyword evidence="4" id="KW-0408">Iron</keyword>
<dbReference type="Gene3D" id="2.40.50.1070">
    <property type="match status" value="1"/>
</dbReference>
<keyword evidence="1 5" id="KW-0489">Methyltransferase</keyword>
<dbReference type="RefSeq" id="WP_114727224.1">
    <property type="nucleotide sequence ID" value="NZ_BJMI01000003.1"/>
</dbReference>
<accession>A0A370G867</accession>
<feature type="binding site" evidence="5">
    <location>
        <position position="305"/>
    </location>
    <ligand>
        <name>S-adenosyl-L-methionine</name>
        <dbReference type="ChEBI" id="CHEBI:59789"/>
    </ligand>
</feature>
<dbReference type="Proteomes" id="UP000254958">
    <property type="component" value="Unassembled WGS sequence"/>
</dbReference>
<evidence type="ECO:0000256" key="3">
    <source>
        <dbReference type="ARBA" id="ARBA00022691"/>
    </source>
</evidence>
<dbReference type="OrthoDB" id="9804590at2"/>
<evidence type="ECO:0000313" key="7">
    <source>
        <dbReference type="EMBL" id="MBB2186546.1"/>
    </source>
</evidence>
<dbReference type="InterPro" id="IPR002792">
    <property type="entry name" value="TRAM_dom"/>
</dbReference>
<dbReference type="InterPro" id="IPR029063">
    <property type="entry name" value="SAM-dependent_MTases_sf"/>
</dbReference>
<dbReference type="EMBL" id="QQAW01000004">
    <property type="protein sequence ID" value="RDI38213.1"/>
    <property type="molecule type" value="Genomic_DNA"/>
</dbReference>
<feature type="active site" description="Nucleophile" evidence="5">
    <location>
        <position position="375"/>
    </location>
</feature>
<dbReference type="GO" id="GO:0070475">
    <property type="term" value="P:rRNA base methylation"/>
    <property type="evidence" value="ECO:0007669"/>
    <property type="project" value="TreeGrafter"/>
</dbReference>
<gene>
    <name evidence="8" type="ORF">C7453_104157</name>
    <name evidence="7" type="ORF">HLH32_09130</name>
</gene>
<dbReference type="Gene3D" id="2.40.50.140">
    <property type="entry name" value="Nucleic acid-binding proteins"/>
    <property type="match status" value="1"/>
</dbReference>
<dbReference type="GO" id="GO:0070041">
    <property type="term" value="F:rRNA (uridine-C5-)-methyltransferase activity"/>
    <property type="evidence" value="ECO:0007669"/>
    <property type="project" value="TreeGrafter"/>
</dbReference>
<comment type="caution">
    <text evidence="8">The sequence shown here is derived from an EMBL/GenBank/DDBJ whole genome shotgun (WGS) entry which is preliminary data.</text>
</comment>
<reference evidence="7 10" key="2">
    <citation type="submission" date="2020-04" db="EMBL/GenBank/DDBJ databases">
        <title>Description of novel Gluconacetobacter.</title>
        <authorList>
            <person name="Sombolestani A."/>
        </authorList>
    </citation>
    <scope>NUCLEOTIDE SEQUENCE [LARGE SCALE GENOMIC DNA]</scope>
    <source>
        <strain evidence="7 10">LMG 1382</strain>
    </source>
</reference>
<dbReference type="PANTHER" id="PTHR11061:SF30">
    <property type="entry name" value="TRNA (URACIL(54)-C(5))-METHYLTRANSFERASE"/>
    <property type="match status" value="1"/>
</dbReference>
<dbReference type="AlphaFoldDB" id="A0A370G867"/>
<dbReference type="Pfam" id="PF05958">
    <property type="entry name" value="tRNA_U5-meth_tr"/>
    <property type="match status" value="1"/>
</dbReference>
<dbReference type="PANTHER" id="PTHR11061">
    <property type="entry name" value="RNA M5U METHYLTRANSFERASE"/>
    <property type="match status" value="1"/>
</dbReference>
<evidence type="ECO:0000256" key="1">
    <source>
        <dbReference type="ARBA" id="ARBA00022603"/>
    </source>
</evidence>
<keyword evidence="2 5" id="KW-0808">Transferase</keyword>
<evidence type="ECO:0000256" key="5">
    <source>
        <dbReference type="PROSITE-ProRule" id="PRU01024"/>
    </source>
</evidence>
<evidence type="ECO:0000313" key="10">
    <source>
        <dbReference type="Proteomes" id="UP000562982"/>
    </source>
</evidence>
<evidence type="ECO:0000313" key="8">
    <source>
        <dbReference type="EMBL" id="RDI38213.1"/>
    </source>
</evidence>
<organism evidence="8 9">
    <name type="scientific">Gluconacetobacter liquefaciens</name>
    <name type="common">Acetobacter liquefaciens</name>
    <dbReference type="NCBI Taxonomy" id="89584"/>
    <lineage>
        <taxon>Bacteria</taxon>
        <taxon>Pseudomonadati</taxon>
        <taxon>Pseudomonadota</taxon>
        <taxon>Alphaproteobacteria</taxon>
        <taxon>Acetobacterales</taxon>
        <taxon>Acetobacteraceae</taxon>
        <taxon>Gluconacetobacter</taxon>
    </lineage>
</organism>
<keyword evidence="4" id="KW-0479">Metal-binding</keyword>
<dbReference type="SUPFAM" id="SSF53335">
    <property type="entry name" value="S-adenosyl-L-methionine-dependent methyltransferases"/>
    <property type="match status" value="1"/>
</dbReference>